<sequence length="493" mass="53045">MSLGLVLFCGLLALKTGWTEDLGPRSSLRSVDVVLDCLYIEETAGDLPGSFASSFSQDSATLVLRDVSVIDDGSLDDVTNYEAPGASTGSAPPLIFEASAKLVAIPYAESLLHADCSGEEVTCEISLYSRHQTDEGTCQSSWFMGTLKLSSGISIALVLRGPCRSDGKEEERMIVLHPKLKVPVSNEGTVLTTVEFQSSSLTPTLRTRLGSSVTLNCRFALAPGSPLALLEWRLQHQGSGRSVFRYQTGSEPQEEQPTAHVDMVQLLETGDASLSLHGVGMKDEGTYICLVSSPKHQTQHIIQLQLAEPPRVRLFPDLVSREGDGTTTLTCEISGYYPLDVSVSWTRESPEDEDKVPIPSSSIYFSSHRQGQVGTYSISSYLLINLATELAPVTFSCHVSHLALEEPVVVSAHLRAPNQKTSKVVVGVIISTALFVVALFGLTHGWRKPGKSLQSYSLLPSQSSTGVSAPHSQPSWAGMPLTMSYQSTPSGQA</sequence>
<feature type="transmembrane region" description="Helical" evidence="2">
    <location>
        <begin position="424"/>
        <end position="442"/>
    </location>
</feature>
<gene>
    <name evidence="6" type="primary">TAPBPL</name>
</gene>
<dbReference type="InterPro" id="IPR013106">
    <property type="entry name" value="Ig_V-set"/>
</dbReference>
<dbReference type="InterPro" id="IPR007110">
    <property type="entry name" value="Ig-like_dom"/>
</dbReference>
<reference evidence="6" key="1">
    <citation type="submission" date="2025-08" db="UniProtKB">
        <authorList>
            <consortium name="RefSeq"/>
        </authorList>
    </citation>
    <scope>IDENTIFICATION</scope>
</reference>
<dbReference type="Gene3D" id="2.60.40.10">
    <property type="entry name" value="Immunoglobulins"/>
    <property type="match status" value="3"/>
</dbReference>
<evidence type="ECO:0000313" key="6">
    <source>
        <dbReference type="RefSeq" id="XP_014378538.1"/>
    </source>
</evidence>
<evidence type="ECO:0000259" key="4">
    <source>
        <dbReference type="PROSITE" id="PS50835"/>
    </source>
</evidence>
<dbReference type="SMART" id="SM00407">
    <property type="entry name" value="IGc1"/>
    <property type="match status" value="1"/>
</dbReference>
<accession>A0A1U8DB99</accession>
<evidence type="ECO:0000256" key="3">
    <source>
        <dbReference type="SAM" id="SignalP"/>
    </source>
</evidence>
<dbReference type="RefSeq" id="XP_014378538.1">
    <property type="nucleotide sequence ID" value="XM_014523052.2"/>
</dbReference>
<dbReference type="InterPro" id="IPR003006">
    <property type="entry name" value="Ig/MHC_CS"/>
</dbReference>
<dbReference type="PROSITE" id="PS00290">
    <property type="entry name" value="IG_MHC"/>
    <property type="match status" value="1"/>
</dbReference>
<keyword evidence="5" id="KW-1185">Reference proteome</keyword>
<dbReference type="GeneID" id="102382244"/>
<dbReference type="InterPro" id="IPR003599">
    <property type="entry name" value="Ig_sub"/>
</dbReference>
<dbReference type="SMART" id="SM00406">
    <property type="entry name" value="IGv"/>
    <property type="match status" value="1"/>
</dbReference>
<dbReference type="Pfam" id="PF07654">
    <property type="entry name" value="C1-set"/>
    <property type="match status" value="1"/>
</dbReference>
<keyword evidence="2" id="KW-0812">Transmembrane</keyword>
<feature type="domain" description="Ig-like" evidence="4">
    <location>
        <begin position="310"/>
        <end position="411"/>
    </location>
</feature>
<feature type="chain" id="PRO_5010518877" evidence="3">
    <location>
        <begin position="20"/>
        <end position="493"/>
    </location>
</feature>
<dbReference type="InterPro" id="IPR036179">
    <property type="entry name" value="Ig-like_dom_sf"/>
</dbReference>
<dbReference type="InParanoid" id="A0A1U8DB99"/>
<dbReference type="Proteomes" id="UP000189705">
    <property type="component" value="Unplaced"/>
</dbReference>
<protein>
    <submittedName>
        <fullName evidence="6">Tapasin-related protein isoform X1</fullName>
    </submittedName>
</protein>
<dbReference type="STRING" id="38654.A0A1U8DB99"/>
<keyword evidence="2" id="KW-0472">Membrane</keyword>
<evidence type="ECO:0000256" key="2">
    <source>
        <dbReference type="SAM" id="Phobius"/>
    </source>
</evidence>
<dbReference type="InterPro" id="IPR003597">
    <property type="entry name" value="Ig_C1-set"/>
</dbReference>
<dbReference type="CTD" id="55080"/>
<dbReference type="PROSITE" id="PS50835">
    <property type="entry name" value="IG_LIKE"/>
    <property type="match status" value="2"/>
</dbReference>
<dbReference type="InterPro" id="IPR013783">
    <property type="entry name" value="Ig-like_fold"/>
</dbReference>
<keyword evidence="1" id="KW-0393">Immunoglobulin domain</keyword>
<evidence type="ECO:0000256" key="1">
    <source>
        <dbReference type="ARBA" id="ARBA00023319"/>
    </source>
</evidence>
<feature type="signal peptide" evidence="3">
    <location>
        <begin position="1"/>
        <end position="19"/>
    </location>
</feature>
<keyword evidence="2" id="KW-1133">Transmembrane helix</keyword>
<organism evidence="5 6">
    <name type="scientific">Alligator sinensis</name>
    <name type="common">Chinese alligator</name>
    <dbReference type="NCBI Taxonomy" id="38654"/>
    <lineage>
        <taxon>Eukaryota</taxon>
        <taxon>Metazoa</taxon>
        <taxon>Chordata</taxon>
        <taxon>Craniata</taxon>
        <taxon>Vertebrata</taxon>
        <taxon>Euteleostomi</taxon>
        <taxon>Archelosauria</taxon>
        <taxon>Archosauria</taxon>
        <taxon>Crocodylia</taxon>
        <taxon>Alligatoridae</taxon>
        <taxon>Alligatorinae</taxon>
        <taxon>Alligator</taxon>
    </lineage>
</organism>
<dbReference type="OrthoDB" id="8929156at2759"/>
<dbReference type="SMART" id="SM00409">
    <property type="entry name" value="IG"/>
    <property type="match status" value="2"/>
</dbReference>
<proteinExistence type="predicted"/>
<feature type="domain" description="Ig-like" evidence="4">
    <location>
        <begin position="178"/>
        <end position="307"/>
    </location>
</feature>
<evidence type="ECO:0000313" key="5">
    <source>
        <dbReference type="Proteomes" id="UP000189705"/>
    </source>
</evidence>
<dbReference type="Pfam" id="PF07686">
    <property type="entry name" value="V-set"/>
    <property type="match status" value="1"/>
</dbReference>
<name>A0A1U8DB99_ALLSI</name>
<dbReference type="InterPro" id="IPR050380">
    <property type="entry name" value="Immune_Resp_Modulators"/>
</dbReference>
<dbReference type="PANTHER" id="PTHR23411">
    <property type="entry name" value="TAPASIN"/>
    <property type="match status" value="1"/>
</dbReference>
<dbReference type="AlphaFoldDB" id="A0A1U8DB99"/>
<dbReference type="SUPFAM" id="SSF48726">
    <property type="entry name" value="Immunoglobulin"/>
    <property type="match status" value="2"/>
</dbReference>
<keyword evidence="3" id="KW-0732">Signal</keyword>